<gene>
    <name evidence="2" type="ORF">Nepgr_003664</name>
</gene>
<organism evidence="2 3">
    <name type="scientific">Nepenthes gracilis</name>
    <name type="common">Slender pitcher plant</name>
    <dbReference type="NCBI Taxonomy" id="150966"/>
    <lineage>
        <taxon>Eukaryota</taxon>
        <taxon>Viridiplantae</taxon>
        <taxon>Streptophyta</taxon>
        <taxon>Embryophyta</taxon>
        <taxon>Tracheophyta</taxon>
        <taxon>Spermatophyta</taxon>
        <taxon>Magnoliopsida</taxon>
        <taxon>eudicotyledons</taxon>
        <taxon>Gunneridae</taxon>
        <taxon>Pentapetalae</taxon>
        <taxon>Caryophyllales</taxon>
        <taxon>Nepenthaceae</taxon>
        <taxon>Nepenthes</taxon>
    </lineage>
</organism>
<comment type="caution">
    <text evidence="2">The sequence shown here is derived from an EMBL/GenBank/DDBJ whole genome shotgun (WGS) entry which is preliminary data.</text>
</comment>
<proteinExistence type="predicted"/>
<reference evidence="2" key="1">
    <citation type="submission" date="2023-05" db="EMBL/GenBank/DDBJ databases">
        <title>Nepenthes gracilis genome sequencing.</title>
        <authorList>
            <person name="Fukushima K."/>
        </authorList>
    </citation>
    <scope>NUCLEOTIDE SEQUENCE</scope>
    <source>
        <strain evidence="2">SING2019-196</strain>
    </source>
</reference>
<feature type="compositionally biased region" description="Basic and acidic residues" evidence="1">
    <location>
        <begin position="135"/>
        <end position="149"/>
    </location>
</feature>
<evidence type="ECO:0000256" key="1">
    <source>
        <dbReference type="SAM" id="MobiDB-lite"/>
    </source>
</evidence>
<dbReference type="EMBL" id="BSYO01000003">
    <property type="protein sequence ID" value="GMH01825.1"/>
    <property type="molecule type" value="Genomic_DNA"/>
</dbReference>
<protein>
    <submittedName>
        <fullName evidence="2">Uncharacterized protein</fullName>
    </submittedName>
</protein>
<name>A0AAD3RZY2_NEPGR</name>
<dbReference type="AlphaFoldDB" id="A0AAD3RZY2"/>
<evidence type="ECO:0000313" key="3">
    <source>
        <dbReference type="Proteomes" id="UP001279734"/>
    </source>
</evidence>
<keyword evidence="3" id="KW-1185">Reference proteome</keyword>
<feature type="compositionally biased region" description="Gly residues" evidence="1">
    <location>
        <begin position="150"/>
        <end position="172"/>
    </location>
</feature>
<sequence>MLLASRLITLCEIPIPAVWIWCRSCSPGSPGARRKLAYINTPLSPEIWHVFVLVHPLAVRSSSAYFFVAKSMGDSSSDTERTSYESEFGSNVLVSSGAHTSGGARCGPRSPALLESGSSSGFEGVPPVRGRVSKRVAESPRRTFRERSGRVGGQGHTVGGCERGGAGPHIGT</sequence>
<evidence type="ECO:0000313" key="2">
    <source>
        <dbReference type="EMBL" id="GMH01825.1"/>
    </source>
</evidence>
<dbReference type="Proteomes" id="UP001279734">
    <property type="component" value="Unassembled WGS sequence"/>
</dbReference>
<accession>A0AAD3RZY2</accession>
<feature type="region of interest" description="Disordered" evidence="1">
    <location>
        <begin position="99"/>
        <end position="172"/>
    </location>
</feature>